<proteinExistence type="predicted"/>
<protein>
    <submittedName>
        <fullName evidence="2">Uncharacterized protein</fullName>
    </submittedName>
</protein>
<keyword evidence="3" id="KW-1185">Reference proteome</keyword>
<evidence type="ECO:0000313" key="2">
    <source>
        <dbReference type="EMBL" id="KAJ7031702.1"/>
    </source>
</evidence>
<keyword evidence="1" id="KW-1133">Transmembrane helix</keyword>
<feature type="transmembrane region" description="Helical" evidence="1">
    <location>
        <begin position="20"/>
        <end position="37"/>
    </location>
</feature>
<reference evidence="2" key="1">
    <citation type="submission" date="2023-03" db="EMBL/GenBank/DDBJ databases">
        <title>Massive genome expansion in bonnet fungi (Mycena s.s.) driven by repeated elements and novel gene families across ecological guilds.</title>
        <authorList>
            <consortium name="Lawrence Berkeley National Laboratory"/>
            <person name="Harder C.B."/>
            <person name="Miyauchi S."/>
            <person name="Viragh M."/>
            <person name="Kuo A."/>
            <person name="Thoen E."/>
            <person name="Andreopoulos B."/>
            <person name="Lu D."/>
            <person name="Skrede I."/>
            <person name="Drula E."/>
            <person name="Henrissat B."/>
            <person name="Morin E."/>
            <person name="Kohler A."/>
            <person name="Barry K."/>
            <person name="LaButti K."/>
            <person name="Morin E."/>
            <person name="Salamov A."/>
            <person name="Lipzen A."/>
            <person name="Mereny Z."/>
            <person name="Hegedus B."/>
            <person name="Baldrian P."/>
            <person name="Stursova M."/>
            <person name="Weitz H."/>
            <person name="Taylor A."/>
            <person name="Grigoriev I.V."/>
            <person name="Nagy L.G."/>
            <person name="Martin F."/>
            <person name="Kauserud H."/>
        </authorList>
    </citation>
    <scope>NUCLEOTIDE SEQUENCE</scope>
    <source>
        <strain evidence="2">CBHHK200</strain>
    </source>
</reference>
<accession>A0AAD6X058</accession>
<gene>
    <name evidence="2" type="ORF">C8F04DRAFT_1109498</name>
</gene>
<dbReference type="Proteomes" id="UP001218188">
    <property type="component" value="Unassembled WGS sequence"/>
</dbReference>
<keyword evidence="1" id="KW-0472">Membrane</keyword>
<keyword evidence="1" id="KW-0812">Transmembrane</keyword>
<feature type="transmembrane region" description="Helical" evidence="1">
    <location>
        <begin position="119"/>
        <end position="135"/>
    </location>
</feature>
<evidence type="ECO:0000313" key="3">
    <source>
        <dbReference type="Proteomes" id="UP001218188"/>
    </source>
</evidence>
<evidence type="ECO:0000256" key="1">
    <source>
        <dbReference type="SAM" id="Phobius"/>
    </source>
</evidence>
<dbReference type="AlphaFoldDB" id="A0AAD6X058"/>
<name>A0AAD6X058_9AGAR</name>
<dbReference type="EMBL" id="JARJCM010000079">
    <property type="protein sequence ID" value="KAJ7031702.1"/>
    <property type="molecule type" value="Genomic_DNA"/>
</dbReference>
<comment type="caution">
    <text evidence="2">The sequence shown here is derived from an EMBL/GenBank/DDBJ whole genome shotgun (WGS) entry which is preliminary data.</text>
</comment>
<feature type="transmembrane region" description="Helical" evidence="1">
    <location>
        <begin position="155"/>
        <end position="176"/>
    </location>
</feature>
<feature type="transmembrane region" description="Helical" evidence="1">
    <location>
        <begin position="58"/>
        <end position="76"/>
    </location>
</feature>
<organism evidence="2 3">
    <name type="scientific">Mycena alexandri</name>
    <dbReference type="NCBI Taxonomy" id="1745969"/>
    <lineage>
        <taxon>Eukaryota</taxon>
        <taxon>Fungi</taxon>
        <taxon>Dikarya</taxon>
        <taxon>Basidiomycota</taxon>
        <taxon>Agaricomycotina</taxon>
        <taxon>Agaricomycetes</taxon>
        <taxon>Agaricomycetidae</taxon>
        <taxon>Agaricales</taxon>
        <taxon>Marasmiineae</taxon>
        <taxon>Mycenaceae</taxon>
        <taxon>Mycena</taxon>
    </lineage>
</organism>
<feature type="transmembrane region" description="Helical" evidence="1">
    <location>
        <begin position="96"/>
        <end position="112"/>
    </location>
</feature>
<sequence length="235" mass="26307">MSQATKLSPGFSVTWADQALITAAVIYIYDFIVTFTAEVQLYKRRGGGVVLSFTPLRYFALLYQITIIAGIVAVQFKPQSCRILDNVTLSLDTGFQFAYVAVITWRLHVIVFRNWTRTLPLALFGFAPPLINVIVPNPSIFPNCRILNSSSVSEIILLLPCLRATFDALATIALLIKFRNISKDQPGPSSLIEELFREGELLSMTRNLATLGTWPTVKYKTQLCQICILCTFTME</sequence>